<organism evidence="1 2">
    <name type="scientific">Lentiprolixibacter aurantiacus</name>
    <dbReference type="NCBI Taxonomy" id="2993939"/>
    <lineage>
        <taxon>Bacteria</taxon>
        <taxon>Pseudomonadati</taxon>
        <taxon>Bacteroidota</taxon>
        <taxon>Flavobacteriia</taxon>
        <taxon>Flavobacteriales</taxon>
        <taxon>Flavobacteriaceae</taxon>
        <taxon>Lentiprolixibacter</taxon>
    </lineage>
</organism>
<comment type="caution">
    <text evidence="1">The sequence shown here is derived from an EMBL/GenBank/DDBJ whole genome shotgun (WGS) entry which is preliminary data.</text>
</comment>
<gene>
    <name evidence="1" type="ORF">OO016_03980</name>
</gene>
<dbReference type="Proteomes" id="UP001207116">
    <property type="component" value="Unassembled WGS sequence"/>
</dbReference>
<evidence type="ECO:0000313" key="1">
    <source>
        <dbReference type="EMBL" id="MCX2718755.1"/>
    </source>
</evidence>
<dbReference type="RefSeq" id="WP_266011022.1">
    <property type="nucleotide sequence ID" value="NZ_JAPFQP010000001.1"/>
</dbReference>
<keyword evidence="2" id="KW-1185">Reference proteome</keyword>
<reference evidence="1" key="1">
    <citation type="submission" date="2022-11" db="EMBL/GenBank/DDBJ databases">
        <title>The characterization of three novel Bacteroidetes species and genomic analysis of their roles in tidal elemental geochemical cycles.</title>
        <authorList>
            <person name="Ma K.-J."/>
        </authorList>
    </citation>
    <scope>NUCLEOTIDE SEQUENCE</scope>
    <source>
        <strain evidence="1">M415</strain>
    </source>
</reference>
<name>A0AAE3SMS3_9FLAO</name>
<dbReference type="AlphaFoldDB" id="A0AAE3SMS3"/>
<accession>A0AAE3SMS3</accession>
<protein>
    <submittedName>
        <fullName evidence="1">Uncharacterized protein</fullName>
    </submittedName>
</protein>
<evidence type="ECO:0000313" key="2">
    <source>
        <dbReference type="Proteomes" id="UP001207116"/>
    </source>
</evidence>
<sequence>MPFTKGHEKIGGRKKGTPNRITKELRNVLKEIIAQELEHLPSYLESIPDKKRIEILLKLMPYVFPRLNPISFESGEPVDFSYDKY</sequence>
<dbReference type="EMBL" id="JAPFQP010000001">
    <property type="protein sequence ID" value="MCX2718755.1"/>
    <property type="molecule type" value="Genomic_DNA"/>
</dbReference>
<proteinExistence type="predicted"/>